<dbReference type="Proteomes" id="UP001305647">
    <property type="component" value="Unassembled WGS sequence"/>
</dbReference>
<evidence type="ECO:0000313" key="3">
    <source>
        <dbReference type="EMBL" id="KAK4100873.1"/>
    </source>
</evidence>
<reference evidence="3" key="2">
    <citation type="submission" date="2023-05" db="EMBL/GenBank/DDBJ databases">
        <authorList>
            <consortium name="Lawrence Berkeley National Laboratory"/>
            <person name="Steindorff A."/>
            <person name="Hensen N."/>
            <person name="Bonometti L."/>
            <person name="Westerberg I."/>
            <person name="Brannstrom I.O."/>
            <person name="Guillou S."/>
            <person name="Cros-Aarteil S."/>
            <person name="Calhoun S."/>
            <person name="Haridas S."/>
            <person name="Kuo A."/>
            <person name="Mondo S."/>
            <person name="Pangilinan J."/>
            <person name="Riley R."/>
            <person name="Labutti K."/>
            <person name="Andreopoulos B."/>
            <person name="Lipzen A."/>
            <person name="Chen C."/>
            <person name="Yanf M."/>
            <person name="Daum C."/>
            <person name="Ng V."/>
            <person name="Clum A."/>
            <person name="Ohm R."/>
            <person name="Martin F."/>
            <person name="Silar P."/>
            <person name="Natvig D."/>
            <person name="Lalanne C."/>
            <person name="Gautier V."/>
            <person name="Ament-Velasquez S.L."/>
            <person name="Kruys A."/>
            <person name="Hutchinson M.I."/>
            <person name="Powell A.J."/>
            <person name="Barry K."/>
            <person name="Miller A.N."/>
            <person name="Grigoriev I.V."/>
            <person name="Debuchy R."/>
            <person name="Gladieux P."/>
            <person name="Thoren M.H."/>
            <person name="Johannesson H."/>
        </authorList>
    </citation>
    <scope>NUCLEOTIDE SEQUENCE</scope>
    <source>
        <strain evidence="3">CBS 757.83</strain>
    </source>
</reference>
<sequence>MPSINSGVHDNNNGFGLLIYSFIFRTRTRPSTLTILNLTPTSAILTHLARHSPRPPPAQTPLAPPRPPASSLRQSLPQLAAPRQPRLPLRQARGAARCRRPDRVCSLFFFCFSAVWLPFSFSVPFPCG</sequence>
<organism evidence="3 4">
    <name type="scientific">Parathielavia hyrcaniae</name>
    <dbReference type="NCBI Taxonomy" id="113614"/>
    <lineage>
        <taxon>Eukaryota</taxon>
        <taxon>Fungi</taxon>
        <taxon>Dikarya</taxon>
        <taxon>Ascomycota</taxon>
        <taxon>Pezizomycotina</taxon>
        <taxon>Sordariomycetes</taxon>
        <taxon>Sordariomycetidae</taxon>
        <taxon>Sordariales</taxon>
        <taxon>Chaetomiaceae</taxon>
        <taxon>Parathielavia</taxon>
    </lineage>
</organism>
<dbReference type="EMBL" id="MU863638">
    <property type="protein sequence ID" value="KAK4100873.1"/>
    <property type="molecule type" value="Genomic_DNA"/>
</dbReference>
<evidence type="ECO:0000313" key="4">
    <source>
        <dbReference type="Proteomes" id="UP001305647"/>
    </source>
</evidence>
<keyword evidence="4" id="KW-1185">Reference proteome</keyword>
<keyword evidence="2" id="KW-0812">Transmembrane</keyword>
<evidence type="ECO:0000256" key="1">
    <source>
        <dbReference type="SAM" id="MobiDB-lite"/>
    </source>
</evidence>
<feature type="compositionally biased region" description="Pro residues" evidence="1">
    <location>
        <begin position="54"/>
        <end position="68"/>
    </location>
</feature>
<comment type="caution">
    <text evidence="3">The sequence shown here is derived from an EMBL/GenBank/DDBJ whole genome shotgun (WGS) entry which is preliminary data.</text>
</comment>
<name>A0AAN6T125_9PEZI</name>
<keyword evidence="2" id="KW-1133">Transmembrane helix</keyword>
<reference evidence="3" key="1">
    <citation type="journal article" date="2023" name="Mol. Phylogenet. Evol.">
        <title>Genome-scale phylogeny and comparative genomics of the fungal order Sordariales.</title>
        <authorList>
            <person name="Hensen N."/>
            <person name="Bonometti L."/>
            <person name="Westerberg I."/>
            <person name="Brannstrom I.O."/>
            <person name="Guillou S."/>
            <person name="Cros-Aarteil S."/>
            <person name="Calhoun S."/>
            <person name="Haridas S."/>
            <person name="Kuo A."/>
            <person name="Mondo S."/>
            <person name="Pangilinan J."/>
            <person name="Riley R."/>
            <person name="LaButti K."/>
            <person name="Andreopoulos B."/>
            <person name="Lipzen A."/>
            <person name="Chen C."/>
            <person name="Yan M."/>
            <person name="Daum C."/>
            <person name="Ng V."/>
            <person name="Clum A."/>
            <person name="Steindorff A."/>
            <person name="Ohm R.A."/>
            <person name="Martin F."/>
            <person name="Silar P."/>
            <person name="Natvig D.O."/>
            <person name="Lalanne C."/>
            <person name="Gautier V."/>
            <person name="Ament-Velasquez S.L."/>
            <person name="Kruys A."/>
            <person name="Hutchinson M.I."/>
            <person name="Powell A.J."/>
            <person name="Barry K."/>
            <person name="Miller A.N."/>
            <person name="Grigoriev I.V."/>
            <person name="Debuchy R."/>
            <person name="Gladieux P."/>
            <person name="Hiltunen Thoren M."/>
            <person name="Johannesson H."/>
        </authorList>
    </citation>
    <scope>NUCLEOTIDE SEQUENCE</scope>
    <source>
        <strain evidence="3">CBS 757.83</strain>
    </source>
</reference>
<accession>A0AAN6T125</accession>
<dbReference type="AlphaFoldDB" id="A0AAN6T125"/>
<protein>
    <submittedName>
        <fullName evidence="3">Uncharacterized protein</fullName>
    </submittedName>
</protein>
<feature type="region of interest" description="Disordered" evidence="1">
    <location>
        <begin position="49"/>
        <end position="74"/>
    </location>
</feature>
<feature type="transmembrane region" description="Helical" evidence="2">
    <location>
        <begin position="107"/>
        <end position="125"/>
    </location>
</feature>
<evidence type="ECO:0000256" key="2">
    <source>
        <dbReference type="SAM" id="Phobius"/>
    </source>
</evidence>
<gene>
    <name evidence="3" type="ORF">N658DRAFT_85948</name>
</gene>
<keyword evidence="2" id="KW-0472">Membrane</keyword>
<proteinExistence type="predicted"/>